<evidence type="ECO:0000256" key="4">
    <source>
        <dbReference type="ARBA" id="ARBA00016014"/>
    </source>
</evidence>
<keyword evidence="5 8" id="KW-0808">Transferase</keyword>
<dbReference type="Gene3D" id="3.40.50.170">
    <property type="entry name" value="Formyl transferase, N-terminal domain"/>
    <property type="match status" value="1"/>
</dbReference>
<dbReference type="InterPro" id="IPR005793">
    <property type="entry name" value="Formyl_trans_C"/>
</dbReference>
<organism evidence="11 12">
    <name type="scientific">Lentilactobacillus kosonis</name>
    <dbReference type="NCBI Taxonomy" id="2810561"/>
    <lineage>
        <taxon>Bacteria</taxon>
        <taxon>Bacillati</taxon>
        <taxon>Bacillota</taxon>
        <taxon>Bacilli</taxon>
        <taxon>Lactobacillales</taxon>
        <taxon>Lactobacillaceae</taxon>
        <taxon>Lentilactobacillus</taxon>
    </lineage>
</organism>
<dbReference type="Proteomes" id="UP000286974">
    <property type="component" value="Unassembled WGS sequence"/>
</dbReference>
<dbReference type="InterPro" id="IPR001555">
    <property type="entry name" value="GART_AS"/>
</dbReference>
<evidence type="ECO:0000256" key="6">
    <source>
        <dbReference type="ARBA" id="ARBA00022917"/>
    </source>
</evidence>
<proteinExistence type="inferred from homology"/>
<name>A0A401FKX9_9LACO</name>
<dbReference type="InterPro" id="IPR044135">
    <property type="entry name" value="Met-tRNA-FMT_C"/>
</dbReference>
<dbReference type="NCBIfam" id="TIGR00460">
    <property type="entry name" value="fmt"/>
    <property type="match status" value="1"/>
</dbReference>
<accession>A0A401FKX9</accession>
<evidence type="ECO:0000256" key="8">
    <source>
        <dbReference type="HAMAP-Rule" id="MF_00182"/>
    </source>
</evidence>
<keyword evidence="12" id="KW-1185">Reference proteome</keyword>
<dbReference type="PANTHER" id="PTHR11138">
    <property type="entry name" value="METHIONYL-TRNA FORMYLTRANSFERASE"/>
    <property type="match status" value="1"/>
</dbReference>
<comment type="function">
    <text evidence="1 8">Attaches a formyl group to the free amino group of methionyl-tRNA(fMet). The formyl group appears to play a dual role in the initiator identity of N-formylmethionyl-tRNA by promoting its recognition by IF2 and preventing the misappropriation of this tRNA by the elongation apparatus.</text>
</comment>
<dbReference type="OrthoDB" id="9802815at2"/>
<dbReference type="Pfam" id="PF00551">
    <property type="entry name" value="Formyl_trans_N"/>
    <property type="match status" value="1"/>
</dbReference>
<dbReference type="GO" id="GO:0005829">
    <property type="term" value="C:cytosol"/>
    <property type="evidence" value="ECO:0007669"/>
    <property type="project" value="TreeGrafter"/>
</dbReference>
<dbReference type="SUPFAM" id="SSF53328">
    <property type="entry name" value="Formyltransferase"/>
    <property type="match status" value="1"/>
</dbReference>
<evidence type="ECO:0000256" key="3">
    <source>
        <dbReference type="ARBA" id="ARBA00012261"/>
    </source>
</evidence>
<evidence type="ECO:0000313" key="11">
    <source>
        <dbReference type="EMBL" id="GAY72928.1"/>
    </source>
</evidence>
<dbReference type="Pfam" id="PF02911">
    <property type="entry name" value="Formyl_trans_C"/>
    <property type="match status" value="1"/>
</dbReference>
<dbReference type="HAMAP" id="MF_00182">
    <property type="entry name" value="Formyl_trans"/>
    <property type="match status" value="1"/>
</dbReference>
<dbReference type="InterPro" id="IPR011034">
    <property type="entry name" value="Formyl_transferase-like_C_sf"/>
</dbReference>
<dbReference type="STRING" id="1138822.PL11_008815"/>
<dbReference type="InterPro" id="IPR005794">
    <property type="entry name" value="Fmt"/>
</dbReference>
<sequence length="314" mass="33995">MTSVVFMGTPSFAVPILRGLVEQGYDILYAVTQPDRPVGRKHELKKTPVKQIAEEFDIPVLAPAKLSSSEEMTTIIDANPDLIITAAYGQFLPTKLLNAVNIAAINVHGSLLPKYRGGAPVQYAIMNGDEQTGITIMYMVKKMDAGDILAQAAIDIANNDDTSSMFDKLSLVGRDLLIETLPKVISGEIKPIPQVEDEVVFSPNIKPEEEELDFNQPAFLVDAKVRALRPNPGAYTTINNKRVKVWEAAVTEQVTELAPGTVVSKTKHELLIAAGDGTVLALIVVQPAGKPKQKITDYLNGAGQALQEGQKVIK</sequence>
<dbReference type="InterPro" id="IPR002376">
    <property type="entry name" value="Formyl_transf_N"/>
</dbReference>
<keyword evidence="6 8" id="KW-0648">Protein biosynthesis</keyword>
<feature type="domain" description="Formyl transferase N-terminal" evidence="9">
    <location>
        <begin position="4"/>
        <end position="180"/>
    </location>
</feature>
<dbReference type="FunFam" id="3.40.50.170:FF:000004">
    <property type="entry name" value="Methionyl-tRNA formyltransferase"/>
    <property type="match status" value="1"/>
</dbReference>
<dbReference type="GO" id="GO:0004479">
    <property type="term" value="F:methionyl-tRNA formyltransferase activity"/>
    <property type="evidence" value="ECO:0007669"/>
    <property type="project" value="UniProtKB-UniRule"/>
</dbReference>
<evidence type="ECO:0000256" key="5">
    <source>
        <dbReference type="ARBA" id="ARBA00022679"/>
    </source>
</evidence>
<dbReference type="SUPFAM" id="SSF50486">
    <property type="entry name" value="FMT C-terminal domain-like"/>
    <property type="match status" value="1"/>
</dbReference>
<evidence type="ECO:0000256" key="1">
    <source>
        <dbReference type="ARBA" id="ARBA00002606"/>
    </source>
</evidence>
<dbReference type="CDD" id="cd08704">
    <property type="entry name" value="Met_tRNA_FMT_C"/>
    <property type="match status" value="1"/>
</dbReference>
<dbReference type="PROSITE" id="PS00373">
    <property type="entry name" value="GART"/>
    <property type="match status" value="1"/>
</dbReference>
<dbReference type="EC" id="2.1.2.9" evidence="3 8"/>
<protein>
    <recommendedName>
        <fullName evidence="4 8">Methionyl-tRNA formyltransferase</fullName>
        <ecNumber evidence="3 8">2.1.2.9</ecNumber>
    </recommendedName>
</protein>
<evidence type="ECO:0000259" key="10">
    <source>
        <dbReference type="Pfam" id="PF02911"/>
    </source>
</evidence>
<reference evidence="11 12" key="1">
    <citation type="submission" date="2017-11" db="EMBL/GenBank/DDBJ databases">
        <title>Draft Genome Sequence of Lactobacillus curieae NBRC 111893 isolated from Koso, a Japanese sugar-Vegetable Fermented Beverage.</title>
        <authorList>
            <person name="Chiou T.Y."/>
            <person name="Oshima K."/>
            <person name="Suda W."/>
            <person name="Hattori M."/>
            <person name="Takahashi T."/>
        </authorList>
    </citation>
    <scope>NUCLEOTIDE SEQUENCE [LARGE SCALE GENOMIC DNA]</scope>
    <source>
        <strain evidence="11 12">NBRC111893</strain>
    </source>
</reference>
<dbReference type="InterPro" id="IPR041711">
    <property type="entry name" value="Met-tRNA-FMT_N"/>
</dbReference>
<dbReference type="CDD" id="cd08646">
    <property type="entry name" value="FMT_core_Met-tRNA-FMT_N"/>
    <property type="match status" value="1"/>
</dbReference>
<comment type="similarity">
    <text evidence="2 8">Belongs to the Fmt family.</text>
</comment>
<dbReference type="RefSeq" id="WP_125008134.1">
    <property type="nucleotide sequence ID" value="NZ_BEXA01000002.1"/>
</dbReference>
<gene>
    <name evidence="8" type="primary">fmt</name>
    <name evidence="11" type="ORF">NBRC111893_1074</name>
</gene>
<dbReference type="InterPro" id="IPR037022">
    <property type="entry name" value="Formyl_trans_C_sf"/>
</dbReference>
<evidence type="ECO:0000256" key="7">
    <source>
        <dbReference type="ARBA" id="ARBA00048558"/>
    </source>
</evidence>
<dbReference type="PANTHER" id="PTHR11138:SF5">
    <property type="entry name" value="METHIONYL-TRNA FORMYLTRANSFERASE, MITOCHONDRIAL"/>
    <property type="match status" value="1"/>
</dbReference>
<evidence type="ECO:0000259" key="9">
    <source>
        <dbReference type="Pfam" id="PF00551"/>
    </source>
</evidence>
<evidence type="ECO:0000256" key="2">
    <source>
        <dbReference type="ARBA" id="ARBA00010699"/>
    </source>
</evidence>
<dbReference type="InterPro" id="IPR036477">
    <property type="entry name" value="Formyl_transf_N_sf"/>
</dbReference>
<dbReference type="Gene3D" id="3.10.25.10">
    <property type="entry name" value="Formyl transferase, C-terminal domain"/>
    <property type="match status" value="1"/>
</dbReference>
<evidence type="ECO:0000313" key="12">
    <source>
        <dbReference type="Proteomes" id="UP000286974"/>
    </source>
</evidence>
<dbReference type="EMBL" id="BEXA01000002">
    <property type="protein sequence ID" value="GAY72928.1"/>
    <property type="molecule type" value="Genomic_DNA"/>
</dbReference>
<comment type="caution">
    <text evidence="11">The sequence shown here is derived from an EMBL/GenBank/DDBJ whole genome shotgun (WGS) entry which is preliminary data.</text>
</comment>
<feature type="domain" description="Formyl transferase C-terminal" evidence="10">
    <location>
        <begin position="204"/>
        <end position="302"/>
    </location>
</feature>
<feature type="binding site" evidence="8">
    <location>
        <begin position="110"/>
        <end position="113"/>
    </location>
    <ligand>
        <name>(6S)-5,6,7,8-tetrahydrofolate</name>
        <dbReference type="ChEBI" id="CHEBI:57453"/>
    </ligand>
</feature>
<comment type="catalytic activity">
    <reaction evidence="7 8">
        <text>L-methionyl-tRNA(fMet) + (6R)-10-formyltetrahydrofolate = N-formyl-L-methionyl-tRNA(fMet) + (6S)-5,6,7,8-tetrahydrofolate + H(+)</text>
        <dbReference type="Rhea" id="RHEA:24380"/>
        <dbReference type="Rhea" id="RHEA-COMP:9952"/>
        <dbReference type="Rhea" id="RHEA-COMP:9953"/>
        <dbReference type="ChEBI" id="CHEBI:15378"/>
        <dbReference type="ChEBI" id="CHEBI:57453"/>
        <dbReference type="ChEBI" id="CHEBI:78530"/>
        <dbReference type="ChEBI" id="CHEBI:78844"/>
        <dbReference type="ChEBI" id="CHEBI:195366"/>
        <dbReference type="EC" id="2.1.2.9"/>
    </reaction>
</comment>
<dbReference type="AlphaFoldDB" id="A0A401FKX9"/>